<feature type="transmembrane region" description="Helical" evidence="1">
    <location>
        <begin position="188"/>
        <end position="207"/>
    </location>
</feature>
<reference evidence="3 4" key="2">
    <citation type="submission" date="2018-06" db="EMBL/GenBank/DDBJ databases">
        <title>Metagenomic assembly of (sub)arctic Cyanobacteria and their associated microbiome from non-axenic cultures.</title>
        <authorList>
            <person name="Baurain D."/>
        </authorList>
    </citation>
    <scope>NUCLEOTIDE SEQUENCE [LARGE SCALE GENOMIC DNA]</scope>
    <source>
        <strain evidence="3">ULC041bin1</strain>
    </source>
</reference>
<dbReference type="EMBL" id="QBMN01000056">
    <property type="protein sequence ID" value="PZO41998.1"/>
    <property type="molecule type" value="Genomic_DNA"/>
</dbReference>
<dbReference type="Proteomes" id="UP000249081">
    <property type="component" value="Unassembled WGS sequence"/>
</dbReference>
<dbReference type="Pfam" id="PF18920">
    <property type="entry name" value="DUF5671"/>
    <property type="match status" value="1"/>
</dbReference>
<comment type="caution">
    <text evidence="3">The sequence shown here is derived from an EMBL/GenBank/DDBJ whole genome shotgun (WGS) entry which is preliminary data.</text>
</comment>
<evidence type="ECO:0000313" key="4">
    <source>
        <dbReference type="Proteomes" id="UP000249081"/>
    </source>
</evidence>
<evidence type="ECO:0000256" key="1">
    <source>
        <dbReference type="SAM" id="Phobius"/>
    </source>
</evidence>
<feature type="transmembrane region" description="Helical" evidence="1">
    <location>
        <begin position="116"/>
        <end position="134"/>
    </location>
</feature>
<feature type="domain" description="DUF5671" evidence="2">
    <location>
        <begin position="71"/>
        <end position="205"/>
    </location>
</feature>
<protein>
    <recommendedName>
        <fullName evidence="2">DUF5671 domain-containing protein</fullName>
    </recommendedName>
</protein>
<gene>
    <name evidence="3" type="ORF">DCF17_09810</name>
</gene>
<keyword evidence="1" id="KW-1133">Transmembrane helix</keyword>
<proteinExistence type="predicted"/>
<reference evidence="4" key="1">
    <citation type="submission" date="2018-04" db="EMBL/GenBank/DDBJ databases">
        <authorList>
            <person name="Cornet L."/>
        </authorList>
    </citation>
    <scope>NUCLEOTIDE SEQUENCE [LARGE SCALE GENOMIC DNA]</scope>
</reference>
<dbReference type="InterPro" id="IPR043728">
    <property type="entry name" value="DUF5671"/>
</dbReference>
<keyword evidence="1" id="KW-0812">Transmembrane</keyword>
<feature type="transmembrane region" description="Helical" evidence="1">
    <location>
        <begin position="155"/>
        <end position="176"/>
    </location>
</feature>
<organism evidence="3 4">
    <name type="scientific">Shackletoniella antarctica</name>
    <dbReference type="NCBI Taxonomy" id="268115"/>
    <lineage>
        <taxon>Bacteria</taxon>
        <taxon>Bacillati</taxon>
        <taxon>Cyanobacteriota</taxon>
        <taxon>Cyanophyceae</taxon>
        <taxon>Oculatellales</taxon>
        <taxon>Oculatellaceae</taxon>
        <taxon>Shackletoniella</taxon>
    </lineage>
</organism>
<name>A0A2W4YFZ6_9CYAN</name>
<sequence>MPPPPDSRSELVQFIVLARDRGSTDEFISKLLRDYGWPSREVERAFFEVYEGLLGRPLPTPRGASGELARDAFFYLLAFVTLGIWIQALGEMAFIFINQLIPDTLNNDYGDPSWQVAFALARLIVAYPVYLALMRQINRELATHREKHFSGVRKWLTYLTLLVAAIIAISAVIAFLTSFLRGELTPRFLLKVLVVLVLDGGVLWYYFDWIRRKPAPKVLRLNQESVAHE</sequence>
<feature type="transmembrane region" description="Helical" evidence="1">
    <location>
        <begin position="72"/>
        <end position="96"/>
    </location>
</feature>
<evidence type="ECO:0000313" key="3">
    <source>
        <dbReference type="EMBL" id="PZO41998.1"/>
    </source>
</evidence>
<keyword evidence="1" id="KW-0472">Membrane</keyword>
<evidence type="ECO:0000259" key="2">
    <source>
        <dbReference type="Pfam" id="PF18920"/>
    </source>
</evidence>
<dbReference type="AlphaFoldDB" id="A0A2W4YFZ6"/>
<accession>A0A2W4YFZ6</accession>